<dbReference type="PANTHER" id="PTHR32319">
    <property type="entry name" value="BACTERIAL HEMOLYSIN-LIKE PROTEIN"/>
    <property type="match status" value="1"/>
</dbReference>
<evidence type="ECO:0000256" key="3">
    <source>
        <dbReference type="PROSITE-ProRule" id="PRU00182"/>
    </source>
</evidence>
<dbReference type="AlphaFoldDB" id="A0A2Z6DZW8"/>
<dbReference type="SMART" id="SM00363">
    <property type="entry name" value="S4"/>
    <property type="match status" value="1"/>
</dbReference>
<dbReference type="InterPro" id="IPR036986">
    <property type="entry name" value="S4_RNA-bd_sf"/>
</dbReference>
<evidence type="ECO:0000256" key="4">
    <source>
        <dbReference type="SAM" id="MobiDB-lite"/>
    </source>
</evidence>
<dbReference type="InterPro" id="IPR047048">
    <property type="entry name" value="TlyA"/>
</dbReference>
<dbReference type="KEGG" id="htl:HPTL_1850"/>
<proteinExistence type="inferred from homology"/>
<name>A0A2Z6DZW8_HYDTE</name>
<feature type="domain" description="RNA-binding S4" evidence="5">
    <location>
        <begin position="49"/>
        <end position="115"/>
    </location>
</feature>
<keyword evidence="7" id="KW-1185">Reference proteome</keyword>
<dbReference type="Pfam" id="PF01479">
    <property type="entry name" value="S4"/>
    <property type="match status" value="1"/>
</dbReference>
<dbReference type="Gene3D" id="3.10.290.10">
    <property type="entry name" value="RNA-binding S4 domain"/>
    <property type="match status" value="1"/>
</dbReference>
<evidence type="ECO:0000259" key="5">
    <source>
        <dbReference type="SMART" id="SM00363"/>
    </source>
</evidence>
<dbReference type="SUPFAM" id="SSF53335">
    <property type="entry name" value="S-adenosyl-L-methionine-dependent methyltransferases"/>
    <property type="match status" value="1"/>
</dbReference>
<keyword evidence="6" id="KW-0489">Methyltransferase</keyword>
<dbReference type="CDD" id="cd00165">
    <property type="entry name" value="S4"/>
    <property type="match status" value="1"/>
</dbReference>
<dbReference type="Pfam" id="PF01728">
    <property type="entry name" value="FtsJ"/>
    <property type="match status" value="1"/>
</dbReference>
<dbReference type="InterPro" id="IPR002942">
    <property type="entry name" value="S4_RNA-bd"/>
</dbReference>
<evidence type="ECO:0000313" key="7">
    <source>
        <dbReference type="Proteomes" id="UP000262004"/>
    </source>
</evidence>
<keyword evidence="1 3" id="KW-0694">RNA-binding</keyword>
<accession>A0A2Z6DZW8</accession>
<dbReference type="InterPro" id="IPR029063">
    <property type="entry name" value="SAM-dependent_MTases_sf"/>
</dbReference>
<dbReference type="RefSeq" id="WP_197713674.1">
    <property type="nucleotide sequence ID" value="NZ_AP018558.1"/>
</dbReference>
<evidence type="ECO:0000256" key="1">
    <source>
        <dbReference type="ARBA" id="ARBA00022884"/>
    </source>
</evidence>
<dbReference type="GO" id="GO:0003723">
    <property type="term" value="F:RNA binding"/>
    <property type="evidence" value="ECO:0007669"/>
    <property type="project" value="UniProtKB-KW"/>
</dbReference>
<dbReference type="GO" id="GO:0032259">
    <property type="term" value="P:methylation"/>
    <property type="evidence" value="ECO:0007669"/>
    <property type="project" value="UniProtKB-KW"/>
</dbReference>
<dbReference type="Gene3D" id="3.40.50.150">
    <property type="entry name" value="Vaccinia Virus protein VP39"/>
    <property type="match status" value="1"/>
</dbReference>
<gene>
    <name evidence="6" type="ORF">HPTL_1850</name>
</gene>
<protein>
    <submittedName>
        <fullName evidence="6">TlyA family rRNA (Cytidine-2'-O)-methyltransferase</fullName>
    </submittedName>
</protein>
<dbReference type="InterPro" id="IPR002877">
    <property type="entry name" value="RNA_MeTrfase_FtsJ_dom"/>
</dbReference>
<sequence length="329" mass="34613">MAMNHFHARSKRSPAASQRRGHEASVAVSTPPQADRSHSTATTTPTDLCRLDLQLVARGLAPSRTAAQRLIAVGAVHVDGTICRKAAHRIPADATIIVADTARPRYVSRAGDKLDAALTALGWSVAGCVALDVGQSTGGFTDCLLRHGVRRVVGLEVGHDQLASPLRTQALVVSAGTNPDAAAVRDVPIVTFEGVNARHITPAQLGALFPPAGFDLIVGDLSFISARTVWPAVLTLASSTARLIWLVKPQFELGPAALSKNGIVRNWAQHEPALKQQMVTALDALGWHTVAWFPSPIRGGGVGNQPGNQEFLIAAVRGTPTQTSDPGSH</sequence>
<dbReference type="GO" id="GO:0008168">
    <property type="term" value="F:methyltransferase activity"/>
    <property type="evidence" value="ECO:0007669"/>
    <property type="project" value="UniProtKB-KW"/>
</dbReference>
<evidence type="ECO:0000313" key="6">
    <source>
        <dbReference type="EMBL" id="BBD78106.1"/>
    </source>
</evidence>
<dbReference type="PANTHER" id="PTHR32319:SF0">
    <property type="entry name" value="BACTERIAL HEMOLYSIN-LIKE PROTEIN"/>
    <property type="match status" value="1"/>
</dbReference>
<feature type="region of interest" description="Disordered" evidence="4">
    <location>
        <begin position="1"/>
        <end position="43"/>
    </location>
</feature>
<feature type="compositionally biased region" description="Basic residues" evidence="4">
    <location>
        <begin position="1"/>
        <end position="12"/>
    </location>
</feature>
<evidence type="ECO:0000256" key="2">
    <source>
        <dbReference type="ARBA" id="ARBA00029460"/>
    </source>
</evidence>
<organism evidence="6 7">
    <name type="scientific">Hydrogenophilus thermoluteolus</name>
    <name type="common">Pseudomonas hydrogenothermophila</name>
    <dbReference type="NCBI Taxonomy" id="297"/>
    <lineage>
        <taxon>Bacteria</taxon>
        <taxon>Pseudomonadati</taxon>
        <taxon>Pseudomonadota</taxon>
        <taxon>Hydrogenophilia</taxon>
        <taxon>Hydrogenophilales</taxon>
        <taxon>Hydrogenophilaceae</taxon>
        <taxon>Hydrogenophilus</taxon>
    </lineage>
</organism>
<comment type="similarity">
    <text evidence="2">Belongs to the TlyA family.</text>
</comment>
<reference evidence="6 7" key="1">
    <citation type="submission" date="2018-04" db="EMBL/GenBank/DDBJ databases">
        <title>Complete genome sequence of Hydrogenophilus thermoluteolus TH-1.</title>
        <authorList>
            <person name="Arai H."/>
        </authorList>
    </citation>
    <scope>NUCLEOTIDE SEQUENCE [LARGE SCALE GENOMIC DNA]</scope>
    <source>
        <strain evidence="6 7">TH-1</strain>
    </source>
</reference>
<dbReference type="PROSITE" id="PS50889">
    <property type="entry name" value="S4"/>
    <property type="match status" value="1"/>
</dbReference>
<keyword evidence="6" id="KW-0808">Transferase</keyword>
<dbReference type="EMBL" id="AP018558">
    <property type="protein sequence ID" value="BBD78106.1"/>
    <property type="molecule type" value="Genomic_DNA"/>
</dbReference>
<dbReference type="SUPFAM" id="SSF55174">
    <property type="entry name" value="Alpha-L RNA-binding motif"/>
    <property type="match status" value="1"/>
</dbReference>
<dbReference type="Proteomes" id="UP000262004">
    <property type="component" value="Chromosome"/>
</dbReference>